<dbReference type="AlphaFoldDB" id="A0A401LZG4"/>
<evidence type="ECO:0000256" key="4">
    <source>
        <dbReference type="ARBA" id="ARBA00022989"/>
    </source>
</evidence>
<feature type="transmembrane region" description="Helical" evidence="7">
    <location>
        <begin position="65"/>
        <end position="93"/>
    </location>
</feature>
<dbReference type="EMBL" id="BHWB01000016">
    <property type="protein sequence ID" value="GCB36921.1"/>
    <property type="molecule type" value="Genomic_DNA"/>
</dbReference>
<name>A0A401LZG4_9BACE</name>
<keyword evidence="3 6" id="KW-0812">Transmembrane</keyword>
<evidence type="ECO:0000256" key="5">
    <source>
        <dbReference type="ARBA" id="ARBA00023136"/>
    </source>
</evidence>
<proteinExistence type="inferred from homology"/>
<keyword evidence="4 7" id="KW-1133">Transmembrane helix</keyword>
<dbReference type="GO" id="GO:0010043">
    <property type="term" value="P:response to zinc ion"/>
    <property type="evidence" value="ECO:0007669"/>
    <property type="project" value="TreeGrafter"/>
</dbReference>
<dbReference type="CDD" id="cd06550">
    <property type="entry name" value="TM_ABC_iron-siderophores_like"/>
    <property type="match status" value="1"/>
</dbReference>
<comment type="subcellular location">
    <subcellularLocation>
        <location evidence="6">Cell membrane</location>
        <topology evidence="6">Multi-pass membrane protein</topology>
    </subcellularLocation>
    <subcellularLocation>
        <location evidence="1">Membrane</location>
        <topology evidence="1">Multi-pass membrane protein</topology>
    </subcellularLocation>
</comment>
<accession>A0A401LZG4</accession>
<sequence>MENAGHHIHKFKIKKVDLLQYTFFQHALLGSLLASIACGIIGTYIVTRRLVFISGGITHASFGGIGLGLFTGISPILSAALFSVLSAFGVEWLSKRKDMREDSAIAVFWTLGMALGIMFSFLSPGFAPDLSAYLFGNILTINQVDLWMLGILALIMSGFFYLYIRPIVYIAFDREFARSQKIPVEIFEYLLMMFIALTIVACLRMVGIVLAISLLTIPQMTANLFTYNFKRIIWLSIVIGFLGCLGGLFISYHWKVPSGASIIFFSILIYAVCKTGKSLIKK</sequence>
<evidence type="ECO:0000256" key="7">
    <source>
        <dbReference type="SAM" id="Phobius"/>
    </source>
</evidence>
<keyword evidence="9" id="KW-1185">Reference proteome</keyword>
<evidence type="ECO:0000313" key="9">
    <source>
        <dbReference type="Proteomes" id="UP000288079"/>
    </source>
</evidence>
<feature type="transmembrane region" description="Helical" evidence="7">
    <location>
        <begin position="146"/>
        <end position="164"/>
    </location>
</feature>
<feature type="transmembrane region" description="Helical" evidence="7">
    <location>
        <begin position="21"/>
        <end position="45"/>
    </location>
</feature>
<dbReference type="InterPro" id="IPR037294">
    <property type="entry name" value="ABC_BtuC-like"/>
</dbReference>
<dbReference type="SUPFAM" id="SSF81345">
    <property type="entry name" value="ABC transporter involved in vitamin B12 uptake, BtuC"/>
    <property type="match status" value="1"/>
</dbReference>
<protein>
    <submittedName>
        <fullName evidence="8">Membrane protein</fullName>
    </submittedName>
</protein>
<comment type="similarity">
    <text evidence="2 6">Belongs to the ABC-3 integral membrane protein family.</text>
</comment>
<dbReference type="FunFam" id="1.10.3470.10:FF:000012">
    <property type="entry name" value="Zinc ABC transporter, permease"/>
    <property type="match status" value="1"/>
</dbReference>
<evidence type="ECO:0000256" key="3">
    <source>
        <dbReference type="ARBA" id="ARBA00022692"/>
    </source>
</evidence>
<evidence type="ECO:0000256" key="2">
    <source>
        <dbReference type="ARBA" id="ARBA00008034"/>
    </source>
</evidence>
<feature type="transmembrane region" description="Helical" evidence="7">
    <location>
        <begin position="184"/>
        <end position="201"/>
    </location>
</feature>
<organism evidence="8 9">
    <name type="scientific">Bacteroides faecalis</name>
    <dbReference type="NCBI Taxonomy" id="2447885"/>
    <lineage>
        <taxon>Bacteria</taxon>
        <taxon>Pseudomonadati</taxon>
        <taxon>Bacteroidota</taxon>
        <taxon>Bacteroidia</taxon>
        <taxon>Bacteroidales</taxon>
        <taxon>Bacteroidaceae</taxon>
        <taxon>Bacteroides</taxon>
    </lineage>
</organism>
<dbReference type="GO" id="GO:0055085">
    <property type="term" value="P:transmembrane transport"/>
    <property type="evidence" value="ECO:0007669"/>
    <property type="project" value="InterPro"/>
</dbReference>
<dbReference type="InterPro" id="IPR001626">
    <property type="entry name" value="ABC_TroCD"/>
</dbReference>
<dbReference type="Pfam" id="PF00950">
    <property type="entry name" value="ABC-3"/>
    <property type="match status" value="1"/>
</dbReference>
<evidence type="ECO:0000256" key="6">
    <source>
        <dbReference type="RuleBase" id="RU003943"/>
    </source>
</evidence>
<evidence type="ECO:0000313" key="8">
    <source>
        <dbReference type="EMBL" id="GCB36921.1"/>
    </source>
</evidence>
<feature type="transmembrane region" description="Helical" evidence="7">
    <location>
        <begin position="105"/>
        <end position="126"/>
    </location>
</feature>
<dbReference type="PANTHER" id="PTHR30477:SF18">
    <property type="entry name" value="METAL TRANSPORT SYSTEM MEMBRANE PROTEIN CT_417-RELATED"/>
    <property type="match status" value="1"/>
</dbReference>
<keyword evidence="5 7" id="KW-0472">Membrane</keyword>
<reference evidence="8 9" key="1">
    <citation type="submission" date="2018-10" db="EMBL/GenBank/DDBJ databases">
        <title>Draft Genome Sequence of Bacteroides sp. KCTC 15687.</title>
        <authorList>
            <person name="Yu S.Y."/>
            <person name="Kim J.S."/>
            <person name="Oh B.S."/>
            <person name="Park S.H."/>
            <person name="Kang S.W."/>
            <person name="Park J.E."/>
            <person name="Choi S.H."/>
            <person name="Han K.I."/>
            <person name="Lee K.C."/>
            <person name="Eom M.K."/>
            <person name="Suh M.K."/>
            <person name="Lee D.H."/>
            <person name="Yoon H."/>
            <person name="Kim B."/>
            <person name="Yang S.J."/>
            <person name="Lee J.S."/>
            <person name="Lee J.H."/>
        </authorList>
    </citation>
    <scope>NUCLEOTIDE SEQUENCE [LARGE SCALE GENOMIC DNA]</scope>
    <source>
        <strain evidence="8 9">KCTC 15687</strain>
    </source>
</reference>
<feature type="transmembrane region" description="Helical" evidence="7">
    <location>
        <begin position="232"/>
        <end position="250"/>
    </location>
</feature>
<comment type="caution">
    <text evidence="8">The sequence shown here is derived from an EMBL/GenBank/DDBJ whole genome shotgun (WGS) entry which is preliminary data.</text>
</comment>
<keyword evidence="6" id="KW-0813">Transport</keyword>
<gene>
    <name evidence="8" type="ORF">KGMB02408_38660</name>
</gene>
<dbReference type="PANTHER" id="PTHR30477">
    <property type="entry name" value="ABC-TRANSPORTER METAL-BINDING PROTEIN"/>
    <property type="match status" value="1"/>
</dbReference>
<dbReference type="Proteomes" id="UP000288079">
    <property type="component" value="Unassembled WGS sequence"/>
</dbReference>
<dbReference type="GO" id="GO:0043190">
    <property type="term" value="C:ATP-binding cassette (ABC) transporter complex"/>
    <property type="evidence" value="ECO:0007669"/>
    <property type="project" value="InterPro"/>
</dbReference>
<dbReference type="Gene3D" id="1.10.3470.10">
    <property type="entry name" value="ABC transporter involved in vitamin B12 uptake, BtuC"/>
    <property type="match status" value="1"/>
</dbReference>
<evidence type="ECO:0000256" key="1">
    <source>
        <dbReference type="ARBA" id="ARBA00004141"/>
    </source>
</evidence>